<gene>
    <name evidence="2" type="ORF">AVDCRST_MAG13-1478</name>
</gene>
<accession>A0A6J4S4T7</accession>
<organism evidence="2">
    <name type="scientific">uncultured Solirubrobacteraceae bacterium</name>
    <dbReference type="NCBI Taxonomy" id="1162706"/>
    <lineage>
        <taxon>Bacteria</taxon>
        <taxon>Bacillati</taxon>
        <taxon>Actinomycetota</taxon>
        <taxon>Thermoleophilia</taxon>
        <taxon>Solirubrobacterales</taxon>
        <taxon>Solirubrobacteraceae</taxon>
        <taxon>environmental samples</taxon>
    </lineage>
</organism>
<sequence length="102" mass="11645">DHARSHRRPRPRPRRDRGGLLAAAPLAQARRGPRAQREDRGRPDPAARDGGDGRLRHRRPQRLRRRLHRRGPARQGGPGGRRRPLAAVPARERRGQREGELP</sequence>
<evidence type="ECO:0000313" key="2">
    <source>
        <dbReference type="EMBL" id="CAA9486412.1"/>
    </source>
</evidence>
<feature type="compositionally biased region" description="Low complexity" evidence="1">
    <location>
        <begin position="19"/>
        <end position="30"/>
    </location>
</feature>
<feature type="region of interest" description="Disordered" evidence="1">
    <location>
        <begin position="1"/>
        <end position="102"/>
    </location>
</feature>
<feature type="compositionally biased region" description="Basic and acidic residues" evidence="1">
    <location>
        <begin position="90"/>
        <end position="102"/>
    </location>
</feature>
<proteinExistence type="predicted"/>
<feature type="non-terminal residue" evidence="2">
    <location>
        <position position="102"/>
    </location>
</feature>
<name>A0A6J4S4T7_9ACTN</name>
<protein>
    <submittedName>
        <fullName evidence="2">Uncharacterized protein</fullName>
    </submittedName>
</protein>
<dbReference type="EMBL" id="CADCVO010000229">
    <property type="protein sequence ID" value="CAA9486412.1"/>
    <property type="molecule type" value="Genomic_DNA"/>
</dbReference>
<feature type="compositionally biased region" description="Basic residues" evidence="1">
    <location>
        <begin position="1"/>
        <end position="15"/>
    </location>
</feature>
<dbReference type="AlphaFoldDB" id="A0A6J4S4T7"/>
<feature type="compositionally biased region" description="Basic and acidic residues" evidence="1">
    <location>
        <begin position="35"/>
        <end position="54"/>
    </location>
</feature>
<evidence type="ECO:0000256" key="1">
    <source>
        <dbReference type="SAM" id="MobiDB-lite"/>
    </source>
</evidence>
<reference evidence="2" key="1">
    <citation type="submission" date="2020-02" db="EMBL/GenBank/DDBJ databases">
        <authorList>
            <person name="Meier V. D."/>
        </authorList>
    </citation>
    <scope>NUCLEOTIDE SEQUENCE</scope>
    <source>
        <strain evidence="2">AVDCRST_MAG13</strain>
    </source>
</reference>
<feature type="compositionally biased region" description="Basic residues" evidence="1">
    <location>
        <begin position="55"/>
        <end position="72"/>
    </location>
</feature>
<feature type="non-terminal residue" evidence="2">
    <location>
        <position position="1"/>
    </location>
</feature>